<dbReference type="Proteomes" id="UP001499930">
    <property type="component" value="Unassembled WGS sequence"/>
</dbReference>
<keyword evidence="4" id="KW-0862">Zinc</keyword>
<dbReference type="PANTHER" id="PTHR42978">
    <property type="entry name" value="QUORUM-QUENCHING LACTONASE YTNP-RELATED-RELATED"/>
    <property type="match status" value="1"/>
</dbReference>
<dbReference type="InterPro" id="IPR051013">
    <property type="entry name" value="MBL_superfamily_lactonases"/>
</dbReference>
<evidence type="ECO:0000259" key="6">
    <source>
        <dbReference type="SMART" id="SM00849"/>
    </source>
</evidence>
<name>A0ABN3XSY9_9ACTN</name>
<feature type="domain" description="Metallo-beta-lactamase" evidence="6">
    <location>
        <begin position="58"/>
        <end position="278"/>
    </location>
</feature>
<evidence type="ECO:0000256" key="5">
    <source>
        <dbReference type="SAM" id="MobiDB-lite"/>
    </source>
</evidence>
<evidence type="ECO:0000256" key="4">
    <source>
        <dbReference type="ARBA" id="ARBA00022833"/>
    </source>
</evidence>
<keyword evidence="3" id="KW-0378">Hydrolase</keyword>
<evidence type="ECO:0000256" key="3">
    <source>
        <dbReference type="ARBA" id="ARBA00022801"/>
    </source>
</evidence>
<feature type="region of interest" description="Disordered" evidence="5">
    <location>
        <begin position="285"/>
        <end position="305"/>
    </location>
</feature>
<dbReference type="Pfam" id="PF00753">
    <property type="entry name" value="Lactamase_B"/>
    <property type="match status" value="1"/>
</dbReference>
<dbReference type="InterPro" id="IPR036866">
    <property type="entry name" value="RibonucZ/Hydroxyglut_hydro"/>
</dbReference>
<keyword evidence="8" id="KW-1185">Reference proteome</keyword>
<accession>A0ABN3XSY9</accession>
<dbReference type="PANTHER" id="PTHR42978:SF6">
    <property type="entry name" value="QUORUM-QUENCHING LACTONASE YTNP-RELATED"/>
    <property type="match status" value="1"/>
</dbReference>
<evidence type="ECO:0000256" key="1">
    <source>
        <dbReference type="ARBA" id="ARBA00007749"/>
    </source>
</evidence>
<dbReference type="InterPro" id="IPR001279">
    <property type="entry name" value="Metallo-B-lactamas"/>
</dbReference>
<evidence type="ECO:0000313" key="8">
    <source>
        <dbReference type="Proteomes" id="UP001499930"/>
    </source>
</evidence>
<dbReference type="Gene3D" id="3.60.15.10">
    <property type="entry name" value="Ribonuclease Z/Hydroxyacylglutathione hydrolase-like"/>
    <property type="match status" value="1"/>
</dbReference>
<dbReference type="SMART" id="SM00849">
    <property type="entry name" value="Lactamase_B"/>
    <property type="match status" value="1"/>
</dbReference>
<proteinExistence type="inferred from homology"/>
<reference evidence="7 8" key="1">
    <citation type="journal article" date="2019" name="Int. J. Syst. Evol. Microbiol.">
        <title>The Global Catalogue of Microorganisms (GCM) 10K type strain sequencing project: providing services to taxonomists for standard genome sequencing and annotation.</title>
        <authorList>
            <consortium name="The Broad Institute Genomics Platform"/>
            <consortium name="The Broad Institute Genome Sequencing Center for Infectious Disease"/>
            <person name="Wu L."/>
            <person name="Ma J."/>
        </authorList>
    </citation>
    <scope>NUCLEOTIDE SEQUENCE [LARGE SCALE GENOMIC DNA]</scope>
    <source>
        <strain evidence="7 8">JCM 3106</strain>
    </source>
</reference>
<protein>
    <submittedName>
        <fullName evidence="7">MBL fold metallo-hydrolase</fullName>
    </submittedName>
</protein>
<dbReference type="SUPFAM" id="SSF56281">
    <property type="entry name" value="Metallo-hydrolase/oxidoreductase"/>
    <property type="match status" value="1"/>
</dbReference>
<comment type="similarity">
    <text evidence="1">Belongs to the metallo-beta-lactamase superfamily.</text>
</comment>
<dbReference type="RefSeq" id="WP_344887829.1">
    <property type="nucleotide sequence ID" value="NZ_BAAAWD010000003.1"/>
</dbReference>
<gene>
    <name evidence="7" type="ORF">GCM10017559_05920</name>
</gene>
<dbReference type="CDD" id="cd16277">
    <property type="entry name" value="metallo-hydrolase-like_MBL-fold"/>
    <property type="match status" value="1"/>
</dbReference>
<organism evidence="7 8">
    <name type="scientific">Streptosporangium longisporum</name>
    <dbReference type="NCBI Taxonomy" id="46187"/>
    <lineage>
        <taxon>Bacteria</taxon>
        <taxon>Bacillati</taxon>
        <taxon>Actinomycetota</taxon>
        <taxon>Actinomycetes</taxon>
        <taxon>Streptosporangiales</taxon>
        <taxon>Streptosporangiaceae</taxon>
        <taxon>Streptosporangium</taxon>
    </lineage>
</organism>
<comment type="caution">
    <text evidence="7">The sequence shown here is derived from an EMBL/GenBank/DDBJ whole genome shotgun (WGS) entry which is preliminary data.</text>
</comment>
<dbReference type="EMBL" id="BAAAWD010000003">
    <property type="protein sequence ID" value="GAA2988833.1"/>
    <property type="molecule type" value="Genomic_DNA"/>
</dbReference>
<evidence type="ECO:0000313" key="7">
    <source>
        <dbReference type="EMBL" id="GAA2988833.1"/>
    </source>
</evidence>
<sequence>MNVLRLGEVTISRVTEVERWPFRPEELFPAITGEIVERAARELGPRFVDPDTGELILSITCHIVRAAGTVIVVDSGNGNFKHRPALLAHHRFDTPYLERLTEAGVDPGEVDVVVSTHLHPDHCGWNTRLLQGRWTPTFPNATYLFDRGEFEWLRALFHDDPDDPVAADLARTFADSVEPVVRAEQAVLVGQDHVIVDEGGTRVSLRGMPGHTGGHLVVDVRGGGRHALLSGDVIHHPLQLAVPDLAQGGDQDPARAARTRRALMEECAAGGTLVLPAHFPGPPGRIVRDGGRFSFDPLPDRPRPR</sequence>
<evidence type="ECO:0000256" key="2">
    <source>
        <dbReference type="ARBA" id="ARBA00022723"/>
    </source>
</evidence>
<keyword evidence="2" id="KW-0479">Metal-binding</keyword>